<name>A0A1L8CTQ3_9THEO</name>
<dbReference type="EMBL" id="BDJK01000011">
    <property type="protein sequence ID" value="GAV22310.1"/>
    <property type="molecule type" value="Genomic_DNA"/>
</dbReference>
<dbReference type="PIRSF" id="PIRSF005965">
    <property type="entry name" value="Chor_mut_AroH"/>
    <property type="match status" value="1"/>
</dbReference>
<dbReference type="Gene3D" id="3.30.1330.40">
    <property type="entry name" value="RutC-like"/>
    <property type="match status" value="1"/>
</dbReference>
<keyword evidence="2 3" id="KW-0057">Aromatic amino acid biosynthesis</keyword>
<dbReference type="UniPathway" id="UPA00120">
    <property type="reaction ID" value="UER00203"/>
</dbReference>
<evidence type="ECO:0000256" key="2">
    <source>
        <dbReference type="PIRSR" id="PIRSR005965-1"/>
    </source>
</evidence>
<feature type="binding site" evidence="2">
    <location>
        <position position="88"/>
    </location>
    <ligand>
        <name>prephenate</name>
        <dbReference type="ChEBI" id="CHEBI:29934"/>
    </ligand>
</feature>
<evidence type="ECO:0000256" key="1">
    <source>
        <dbReference type="NCBIfam" id="TIGR01796"/>
    </source>
</evidence>
<comment type="caution">
    <text evidence="4">The sequence shown here is derived from an EMBL/GenBank/DDBJ whole genome shotgun (WGS) entry which is preliminary data.</text>
</comment>
<proteinExistence type="predicted"/>
<comment type="catalytic activity">
    <reaction evidence="3">
        <text>chorismate = prephenate</text>
        <dbReference type="Rhea" id="RHEA:13897"/>
        <dbReference type="ChEBI" id="CHEBI:29748"/>
        <dbReference type="ChEBI" id="CHEBI:29934"/>
        <dbReference type="EC" id="5.4.99.5"/>
    </reaction>
</comment>
<dbReference type="AlphaFoldDB" id="A0A1L8CTQ3"/>
<dbReference type="NCBIfam" id="TIGR01796">
    <property type="entry name" value="CM_mono_aroH"/>
    <property type="match status" value="1"/>
</dbReference>
<dbReference type="STRING" id="870242.cpu_08200"/>
<keyword evidence="3" id="KW-0413">Isomerase</keyword>
<organism evidence="4 5">
    <name type="scientific">Carboxydothermus pertinax</name>
    <dbReference type="NCBI Taxonomy" id="870242"/>
    <lineage>
        <taxon>Bacteria</taxon>
        <taxon>Bacillati</taxon>
        <taxon>Bacillota</taxon>
        <taxon>Clostridia</taxon>
        <taxon>Thermoanaerobacterales</taxon>
        <taxon>Thermoanaerobacteraceae</taxon>
        <taxon>Carboxydothermus</taxon>
    </lineage>
</organism>
<accession>A0A1L8CTQ3</accession>
<feature type="binding site" evidence="2">
    <location>
        <position position="105"/>
    </location>
    <ligand>
        <name>prephenate</name>
        <dbReference type="ChEBI" id="CHEBI:29934"/>
    </ligand>
</feature>
<dbReference type="Pfam" id="PF07736">
    <property type="entry name" value="CM_1"/>
    <property type="match status" value="1"/>
</dbReference>
<dbReference type="EC" id="5.4.99.5" evidence="1 3"/>
<dbReference type="OrthoDB" id="9802232at2"/>
<sequence length="117" mass="13005">MLKGIRGAISVERDTPDAIKEATVELLAAIFQENKLSREKITAVFFTQTADLVTAYPAKFAREFGLKDVPLMSAQEPNVVNSLPRVIRVLILAQVNEGDGIKHVYLKEALKLRRDLA</sequence>
<dbReference type="RefSeq" id="WP_075858796.1">
    <property type="nucleotide sequence ID" value="NZ_BDJK01000011.1"/>
</dbReference>
<dbReference type="InterPro" id="IPR035959">
    <property type="entry name" value="RutC-like_sf"/>
</dbReference>
<dbReference type="PROSITE" id="PS51167">
    <property type="entry name" value="CHORISMATE_MUT_1"/>
    <property type="match status" value="1"/>
</dbReference>
<evidence type="ECO:0000313" key="5">
    <source>
        <dbReference type="Proteomes" id="UP000187485"/>
    </source>
</evidence>
<dbReference type="Proteomes" id="UP000187485">
    <property type="component" value="Unassembled WGS sequence"/>
</dbReference>
<dbReference type="SUPFAM" id="SSF55298">
    <property type="entry name" value="YjgF-like"/>
    <property type="match status" value="1"/>
</dbReference>
<dbReference type="InterPro" id="IPR008243">
    <property type="entry name" value="Chorismate_mutase_AroH"/>
</dbReference>
<dbReference type="GO" id="GO:0004106">
    <property type="term" value="F:chorismate mutase activity"/>
    <property type="evidence" value="ECO:0007669"/>
    <property type="project" value="UniProtKB-UniRule"/>
</dbReference>
<dbReference type="PANTHER" id="PTHR21164">
    <property type="entry name" value="CHORISMATE MUTASE"/>
    <property type="match status" value="1"/>
</dbReference>
<protein>
    <recommendedName>
        <fullName evidence="1 3">chorismate mutase</fullName>
        <ecNumber evidence="1 3">5.4.99.5</ecNumber>
    </recommendedName>
</protein>
<dbReference type="PANTHER" id="PTHR21164:SF0">
    <property type="entry name" value="CHORISMATE MUTASE AROH"/>
    <property type="match status" value="1"/>
</dbReference>
<dbReference type="GO" id="GO:0046417">
    <property type="term" value="P:chorismate metabolic process"/>
    <property type="evidence" value="ECO:0007669"/>
    <property type="project" value="TreeGrafter"/>
</dbReference>
<evidence type="ECO:0000256" key="3">
    <source>
        <dbReference type="PROSITE-ProRule" id="PRU00514"/>
    </source>
</evidence>
<dbReference type="GO" id="GO:0008652">
    <property type="term" value="P:amino acid biosynthetic process"/>
    <property type="evidence" value="ECO:0007669"/>
    <property type="project" value="UniProtKB-UniRule"/>
</dbReference>
<keyword evidence="5" id="KW-1185">Reference proteome</keyword>
<dbReference type="GO" id="GO:0009073">
    <property type="term" value="P:aromatic amino acid family biosynthetic process"/>
    <property type="evidence" value="ECO:0007669"/>
    <property type="project" value="UniProtKB-UniRule"/>
</dbReference>
<dbReference type="CDD" id="cd02185">
    <property type="entry name" value="AroH"/>
    <property type="match status" value="1"/>
</dbReference>
<gene>
    <name evidence="4" type="ORF">cpu_08200</name>
</gene>
<evidence type="ECO:0000313" key="4">
    <source>
        <dbReference type="EMBL" id="GAV22310.1"/>
    </source>
</evidence>
<keyword evidence="2 3" id="KW-0028">Amino-acid biosynthesis</keyword>
<feature type="binding site" evidence="2">
    <location>
        <position position="6"/>
    </location>
    <ligand>
        <name>prephenate</name>
        <dbReference type="ChEBI" id="CHEBI:29934"/>
    </ligand>
</feature>
<reference evidence="5" key="1">
    <citation type="submission" date="2016-12" db="EMBL/GenBank/DDBJ databases">
        <title>Draft Genome Sequences od Carboxydothermus pertinax and islandicus, Hydrogenogenic Carboxydotrophic Bacteria.</title>
        <authorList>
            <person name="Fukuyama Y."/>
            <person name="Ohmae K."/>
            <person name="Yoneda Y."/>
            <person name="Yoshida T."/>
            <person name="Sako Y."/>
        </authorList>
    </citation>
    <scope>NUCLEOTIDE SEQUENCE [LARGE SCALE GENOMIC DNA]</scope>
    <source>
        <strain evidence="5">Ug1</strain>
    </source>
</reference>